<comment type="similarity">
    <text evidence="3 8 10">Belongs to the elongation factor P family.</text>
</comment>
<dbReference type="CDD" id="cd04470">
    <property type="entry name" value="S1_EF-P_repeat_1"/>
    <property type="match status" value="1"/>
</dbReference>
<dbReference type="RefSeq" id="WP_039208017.1">
    <property type="nucleotide sequence ID" value="NZ_CAMKSO010000003.1"/>
</dbReference>
<sequence length="185" mass="20614">MITSTDFRTGLTIEIDGGVWQVVDFQHVKPGKGAAFVRTKIKNVETGAVVERTFNPNEKMPQARLDTARMAFLYETDGMYTFMDNETYEQTELNKEQLGDALNYLQENMEVAIQSYKGRVIGVTLPNSVELKVTECEPSVKGNTATGATKMATLETGYAVRVPLFINEGDVLRIDTRTGAYIERA</sequence>
<dbReference type="CDD" id="cd05794">
    <property type="entry name" value="S1_EF-P_repeat_2"/>
    <property type="match status" value="1"/>
</dbReference>
<dbReference type="PIRSF" id="PIRSF005901">
    <property type="entry name" value="EF-P"/>
    <property type="match status" value="1"/>
</dbReference>
<protein>
    <recommendedName>
        <fullName evidence="8 9">Elongation factor P</fullName>
        <shortName evidence="8">EF-P</shortName>
    </recommendedName>
</protein>
<evidence type="ECO:0000256" key="4">
    <source>
        <dbReference type="ARBA" id="ARBA00022490"/>
    </source>
</evidence>
<dbReference type="AlphaFoldDB" id="A0A0B2K1W6"/>
<feature type="domain" description="Elongation factor P C-terminal" evidence="11">
    <location>
        <begin position="129"/>
        <end position="184"/>
    </location>
</feature>
<accession>A0A0B2K1W6</accession>
<dbReference type="PANTHER" id="PTHR30053">
    <property type="entry name" value="ELONGATION FACTOR P"/>
    <property type="match status" value="1"/>
</dbReference>
<evidence type="ECO:0000256" key="9">
    <source>
        <dbReference type="NCBIfam" id="TIGR00038"/>
    </source>
</evidence>
<evidence type="ECO:0000256" key="7">
    <source>
        <dbReference type="ARBA" id="ARBA00025469"/>
    </source>
</evidence>
<reference evidence="13 14" key="1">
    <citation type="journal article" date="2013" name="PLoS ONE">
        <title>Identification and characterization of three novel lipases belonging to families II and V from Anaerovibrio lipolyticus 5ST.</title>
        <authorList>
            <person name="Prive F."/>
            <person name="Kaderbhai N.N."/>
            <person name="Girdwood S."/>
            <person name="Worgan H.J."/>
            <person name="Pinloche E."/>
            <person name="Scollan N.D."/>
            <person name="Huws S.A."/>
            <person name="Newbold C.J."/>
        </authorList>
    </citation>
    <scope>NUCLEOTIDE SEQUENCE [LARGE SCALE GENOMIC DNA]</scope>
    <source>
        <strain evidence="13 14">5S</strain>
    </source>
</reference>
<comment type="caution">
    <text evidence="13">The sequence shown here is derived from an EMBL/GenBank/DDBJ whole genome shotgun (WGS) entry which is preliminary data.</text>
</comment>
<evidence type="ECO:0000256" key="1">
    <source>
        <dbReference type="ARBA" id="ARBA00004496"/>
    </source>
</evidence>
<keyword evidence="6 8" id="KW-0648">Protein biosynthesis</keyword>
<dbReference type="GO" id="GO:0003746">
    <property type="term" value="F:translation elongation factor activity"/>
    <property type="evidence" value="ECO:0007669"/>
    <property type="project" value="UniProtKB-UniRule"/>
</dbReference>
<dbReference type="InterPro" id="IPR001059">
    <property type="entry name" value="Transl_elong_P/YeiP_cen"/>
</dbReference>
<evidence type="ECO:0000313" key="13">
    <source>
        <dbReference type="EMBL" id="KHM52147.1"/>
    </source>
</evidence>
<organism evidence="13 14">
    <name type="scientific">Anaerovibrio lipolyticus</name>
    <dbReference type="NCBI Taxonomy" id="82374"/>
    <lineage>
        <taxon>Bacteria</taxon>
        <taxon>Bacillati</taxon>
        <taxon>Bacillota</taxon>
        <taxon>Negativicutes</taxon>
        <taxon>Selenomonadales</taxon>
        <taxon>Selenomonadaceae</taxon>
        <taxon>Anaerovibrio</taxon>
    </lineage>
</organism>
<dbReference type="STRING" id="82374.NZ47_06535"/>
<dbReference type="Pfam" id="PF09285">
    <property type="entry name" value="Elong-fact-P_C"/>
    <property type="match status" value="1"/>
</dbReference>
<dbReference type="eggNOG" id="COG0231">
    <property type="taxonomic scope" value="Bacteria"/>
</dbReference>
<dbReference type="InterPro" id="IPR012340">
    <property type="entry name" value="NA-bd_OB-fold"/>
</dbReference>
<dbReference type="InterPro" id="IPR014722">
    <property type="entry name" value="Rib_uL2_dom2"/>
</dbReference>
<dbReference type="GO" id="GO:0043043">
    <property type="term" value="P:peptide biosynthetic process"/>
    <property type="evidence" value="ECO:0007669"/>
    <property type="project" value="InterPro"/>
</dbReference>
<dbReference type="EMBL" id="JSCE01000131">
    <property type="protein sequence ID" value="KHM52147.1"/>
    <property type="molecule type" value="Genomic_DNA"/>
</dbReference>
<dbReference type="SUPFAM" id="SSF50249">
    <property type="entry name" value="Nucleic acid-binding proteins"/>
    <property type="match status" value="2"/>
</dbReference>
<dbReference type="InterPro" id="IPR020599">
    <property type="entry name" value="Transl_elong_fac_P/YeiP"/>
</dbReference>
<comment type="function">
    <text evidence="7 8">Involved in peptide bond synthesis. Stimulates efficient translation and peptide-bond synthesis on native or reconstituted 70S ribosomes in vitro. Probably functions indirectly by altering the affinity of the ribosome for aminoacyl-tRNA, thus increasing their reactivity as acceptors for peptidyl transferase.</text>
</comment>
<evidence type="ECO:0000256" key="8">
    <source>
        <dbReference type="HAMAP-Rule" id="MF_00141"/>
    </source>
</evidence>
<dbReference type="FunFam" id="2.40.50.140:FF:000004">
    <property type="entry name" value="Elongation factor P"/>
    <property type="match status" value="1"/>
</dbReference>
<dbReference type="Pfam" id="PF08207">
    <property type="entry name" value="EFP_N"/>
    <property type="match status" value="1"/>
</dbReference>
<dbReference type="NCBIfam" id="NF001810">
    <property type="entry name" value="PRK00529.1"/>
    <property type="match status" value="1"/>
</dbReference>
<evidence type="ECO:0000256" key="10">
    <source>
        <dbReference type="RuleBase" id="RU004389"/>
    </source>
</evidence>
<dbReference type="Gene3D" id="2.30.30.30">
    <property type="match status" value="1"/>
</dbReference>
<dbReference type="Gene3D" id="2.40.50.140">
    <property type="entry name" value="Nucleic acid-binding proteins"/>
    <property type="match status" value="2"/>
</dbReference>
<evidence type="ECO:0000259" key="12">
    <source>
        <dbReference type="SMART" id="SM01185"/>
    </source>
</evidence>
<dbReference type="HAMAP" id="MF_00141">
    <property type="entry name" value="EF_P"/>
    <property type="match status" value="1"/>
</dbReference>
<dbReference type="PANTHER" id="PTHR30053:SF12">
    <property type="entry name" value="ELONGATION FACTOR P (EF-P) FAMILY PROTEIN"/>
    <property type="match status" value="1"/>
</dbReference>
<gene>
    <name evidence="8" type="primary">efp</name>
    <name evidence="13" type="ORF">NZ47_06535</name>
</gene>
<dbReference type="InterPro" id="IPR011768">
    <property type="entry name" value="Transl_elongation_fac_P"/>
</dbReference>
<evidence type="ECO:0000259" key="11">
    <source>
        <dbReference type="SMART" id="SM00841"/>
    </source>
</evidence>
<dbReference type="FunFam" id="2.30.30.30:FF:000003">
    <property type="entry name" value="Elongation factor P"/>
    <property type="match status" value="1"/>
</dbReference>
<comment type="pathway">
    <text evidence="2 8">Protein biosynthesis; polypeptide chain elongation.</text>
</comment>
<evidence type="ECO:0000256" key="5">
    <source>
        <dbReference type="ARBA" id="ARBA00022768"/>
    </source>
</evidence>
<dbReference type="Pfam" id="PF01132">
    <property type="entry name" value="EFP"/>
    <property type="match status" value="1"/>
</dbReference>
<name>A0A0B2K1W6_9FIRM</name>
<dbReference type="InterPro" id="IPR013852">
    <property type="entry name" value="Transl_elong_P/YeiP_CS"/>
</dbReference>
<comment type="subcellular location">
    <subcellularLocation>
        <location evidence="1 8">Cytoplasm</location>
    </subcellularLocation>
</comment>
<dbReference type="Proteomes" id="UP000030993">
    <property type="component" value="Unassembled WGS sequence"/>
</dbReference>
<dbReference type="InterPro" id="IPR013185">
    <property type="entry name" value="Transl_elong_KOW-like"/>
</dbReference>
<feature type="domain" description="Translation elongation factor P/YeiP central" evidence="12">
    <location>
        <begin position="67"/>
        <end position="121"/>
    </location>
</feature>
<dbReference type="InterPro" id="IPR008991">
    <property type="entry name" value="Translation_prot_SH3-like_sf"/>
</dbReference>
<keyword evidence="4 8" id="KW-0963">Cytoplasm</keyword>
<evidence type="ECO:0000256" key="3">
    <source>
        <dbReference type="ARBA" id="ARBA00009479"/>
    </source>
</evidence>
<keyword evidence="14" id="KW-1185">Reference proteome</keyword>
<dbReference type="NCBIfam" id="TIGR00038">
    <property type="entry name" value="efp"/>
    <property type="match status" value="1"/>
</dbReference>
<dbReference type="SMART" id="SM01185">
    <property type="entry name" value="EFP"/>
    <property type="match status" value="1"/>
</dbReference>
<evidence type="ECO:0000313" key="14">
    <source>
        <dbReference type="Proteomes" id="UP000030993"/>
    </source>
</evidence>
<dbReference type="GO" id="GO:0005829">
    <property type="term" value="C:cytosol"/>
    <property type="evidence" value="ECO:0007669"/>
    <property type="project" value="UniProtKB-ARBA"/>
</dbReference>
<keyword evidence="5 8" id="KW-0251">Elongation factor</keyword>
<dbReference type="PROSITE" id="PS01275">
    <property type="entry name" value="EFP"/>
    <property type="match status" value="1"/>
</dbReference>
<dbReference type="SUPFAM" id="SSF50104">
    <property type="entry name" value="Translation proteins SH3-like domain"/>
    <property type="match status" value="1"/>
</dbReference>
<dbReference type="UniPathway" id="UPA00345"/>
<dbReference type="SMART" id="SM00841">
    <property type="entry name" value="Elong-fact-P_C"/>
    <property type="match status" value="1"/>
</dbReference>
<dbReference type="FunFam" id="2.40.50.140:FF:000009">
    <property type="entry name" value="Elongation factor P"/>
    <property type="match status" value="1"/>
</dbReference>
<evidence type="ECO:0000256" key="6">
    <source>
        <dbReference type="ARBA" id="ARBA00022917"/>
    </source>
</evidence>
<dbReference type="InterPro" id="IPR015365">
    <property type="entry name" value="Elong-fact-P_C"/>
</dbReference>
<proteinExistence type="inferred from homology"/>
<evidence type="ECO:0000256" key="2">
    <source>
        <dbReference type="ARBA" id="ARBA00004815"/>
    </source>
</evidence>